<organism evidence="1 2">
    <name type="scientific">Clostridium porci</name>
    <dbReference type="NCBI Taxonomy" id="2605778"/>
    <lineage>
        <taxon>Bacteria</taxon>
        <taxon>Bacillati</taxon>
        <taxon>Bacillota</taxon>
        <taxon>Clostridia</taxon>
        <taxon>Eubacteriales</taxon>
        <taxon>Clostridiaceae</taxon>
        <taxon>Clostridium</taxon>
    </lineage>
</organism>
<protein>
    <submittedName>
        <fullName evidence="1">Uncharacterized protein</fullName>
    </submittedName>
</protein>
<evidence type="ECO:0000313" key="2">
    <source>
        <dbReference type="Proteomes" id="UP000429958"/>
    </source>
</evidence>
<accession>A0A7X2NK83</accession>
<keyword evidence="2" id="KW-1185">Reference proteome</keyword>
<dbReference type="Proteomes" id="UP000429958">
    <property type="component" value="Unassembled WGS sequence"/>
</dbReference>
<sequence length="172" mass="19752">MSHLQQVDTQFDCLEVICFIIDESEFYCIWFSDDKTDGFLLDGSILKVFQSKDAALTFLKSFSSYKKIIKTTTYNANKIVQIVMRTIPFDSHIVLDFWNIVGDLSNSIGIPYEGNKKDNLTNSIYDKLFYGNNLPTINTSTRIYTPQFTGEEQVRLTTILKDGISLVRKMNL</sequence>
<dbReference type="EMBL" id="VUMD01000005">
    <property type="protein sequence ID" value="MSS36452.1"/>
    <property type="molecule type" value="Genomic_DNA"/>
</dbReference>
<proteinExistence type="predicted"/>
<gene>
    <name evidence="1" type="ORF">FYJ39_07695</name>
</gene>
<dbReference type="RefSeq" id="WP_154471871.1">
    <property type="nucleotide sequence ID" value="NZ_DBEWUL010000044.1"/>
</dbReference>
<evidence type="ECO:0000313" key="1">
    <source>
        <dbReference type="EMBL" id="MSS36452.1"/>
    </source>
</evidence>
<reference evidence="1 2" key="1">
    <citation type="submission" date="2019-08" db="EMBL/GenBank/DDBJ databases">
        <title>In-depth cultivation of the pig gut microbiome towards novel bacterial diversity and tailored functional studies.</title>
        <authorList>
            <person name="Wylensek D."/>
            <person name="Hitch T.C.A."/>
            <person name="Clavel T."/>
        </authorList>
    </citation>
    <scope>NUCLEOTIDE SEQUENCE [LARGE SCALE GENOMIC DNA]</scope>
    <source>
        <strain evidence="1 2">WCA-389-WT-23D1</strain>
    </source>
</reference>
<dbReference type="AlphaFoldDB" id="A0A7X2NK83"/>
<comment type="caution">
    <text evidence="1">The sequence shown here is derived from an EMBL/GenBank/DDBJ whole genome shotgun (WGS) entry which is preliminary data.</text>
</comment>
<name>A0A7X2NK83_9CLOT</name>